<keyword evidence="2" id="KW-1185">Reference proteome</keyword>
<name>A0ABS6KGB5_9MYCO</name>
<evidence type="ECO:0008006" key="3">
    <source>
        <dbReference type="Google" id="ProtNLM"/>
    </source>
</evidence>
<accession>A0ABS6KGB5</accession>
<comment type="caution">
    <text evidence="1">The sequence shown here is derived from an EMBL/GenBank/DDBJ whole genome shotgun (WGS) entry which is preliminary data.</text>
</comment>
<dbReference type="EMBL" id="VOMB01000002">
    <property type="protein sequence ID" value="MBU9762610.1"/>
    <property type="molecule type" value="Genomic_DNA"/>
</dbReference>
<gene>
    <name evidence="1" type="ORF">FR943_01915</name>
</gene>
<proteinExistence type="predicted"/>
<organism evidence="1 2">
    <name type="scientific">[Mycobacterium] fortunisiensis</name>
    <dbReference type="NCBI Taxonomy" id="2600579"/>
    <lineage>
        <taxon>Bacteria</taxon>
        <taxon>Bacillati</taxon>
        <taxon>Actinomycetota</taxon>
        <taxon>Actinomycetes</taxon>
        <taxon>Mycobacteriales</taxon>
        <taxon>Mycobacteriaceae</taxon>
        <taxon>Mycolicibacterium</taxon>
    </lineage>
</organism>
<dbReference type="Proteomes" id="UP000812982">
    <property type="component" value="Unassembled WGS sequence"/>
</dbReference>
<dbReference type="InterPro" id="IPR046036">
    <property type="entry name" value="DUF5994"/>
</dbReference>
<evidence type="ECO:0000313" key="1">
    <source>
        <dbReference type="EMBL" id="MBU9762610.1"/>
    </source>
</evidence>
<dbReference type="Pfam" id="PF19457">
    <property type="entry name" value="DUF5994"/>
    <property type="match status" value="1"/>
</dbReference>
<evidence type="ECO:0000313" key="2">
    <source>
        <dbReference type="Proteomes" id="UP000812982"/>
    </source>
</evidence>
<reference evidence="1 2" key="1">
    <citation type="journal article" date="2021" name="Sci. Rep.">
        <title>Phenotypic and genomic hallmarks of a novel, potentially pathogenic rapidly growing Mycobacterium species related to the Mycobacterium fortuitum complex.</title>
        <authorList>
            <person name="Gharbi R."/>
            <person name="Khanna V."/>
            <person name="Frigui W."/>
            <person name="Mhenni B."/>
            <person name="Brosch R."/>
            <person name="Mardassi H."/>
        </authorList>
    </citation>
    <scope>NUCLEOTIDE SEQUENCE [LARGE SCALE GENOMIC DNA]</scope>
    <source>
        <strain evidence="1 2">TNTM28</strain>
    </source>
</reference>
<protein>
    <recommendedName>
        <fullName evidence="3">DUF302 domain-containing protein</fullName>
    </recommendedName>
</protein>
<sequence length="172" mass="18222">MNGLTGTRRLASPVRLALARQSGVHIDGAWWPHTGSVASELPELVEVLHRTLGEVVDIRVNWSPAEGQLDLDSILTGGRAVPGTKVGRPRLMLVAGRERSVKLLVVPCRTSLNLGALVMRCAAGMPVDAMVRGTPIFDTADRVLRIAQTESARWLAEAAATTATPETAGVSG</sequence>
<dbReference type="RefSeq" id="WP_217154758.1">
    <property type="nucleotide sequence ID" value="NZ_VOMB01000002.1"/>
</dbReference>